<dbReference type="InterPro" id="IPR006664">
    <property type="entry name" value="OMP_bac"/>
</dbReference>
<keyword evidence="3" id="KW-0998">Cell outer membrane</keyword>
<dbReference type="EMBL" id="SNZR01000011">
    <property type="protein sequence ID" value="TDR93152.1"/>
    <property type="molecule type" value="Genomic_DNA"/>
</dbReference>
<dbReference type="Proteomes" id="UP000295122">
    <property type="component" value="Unassembled WGS sequence"/>
</dbReference>
<feature type="domain" description="OmpA-like" evidence="6">
    <location>
        <begin position="312"/>
        <end position="429"/>
    </location>
</feature>
<protein>
    <submittedName>
        <fullName evidence="7">Sad1/UNC-like protein</fullName>
    </submittedName>
</protein>
<dbReference type="AlphaFoldDB" id="A0A4R7C5H9"/>
<accession>A0A4R7C5H9</accession>
<keyword evidence="8" id="KW-1185">Reference proteome</keyword>
<dbReference type="InterPro" id="IPR050330">
    <property type="entry name" value="Bact_OuterMem_StrucFunc"/>
</dbReference>
<sequence>MNRTLLAVLVLGAIAFSAPRAAAQSAPEGSAPPPPEDLFAFSAGARFVQKPADADYADMAYTPYALIDETPSSETRADGGKPATYVLELPEKTELSTIVFDSAGMGIPEKSVKRLTVEVSDASPGSGFAPVLDVELAADTNDQRFELERKPVGRWVRLTFLSNHGAENYGMTGFRGYGRQLTADAGIQDVSGTYEGASGWGRVRLKQEGTRVVGCFDYRSGLIAAGVEGRLLKGEMIEHEDDGRVAKRSLALFAFAPGNTSLFALSRSTESNPDYGYDAFWSATKRSNDIGDCPGIKGWKTAAAGSQLERTLQSAGRARLDGINFDFNSATIQPISHRFLDQVADLLRLRSEWRILLEGHTDNVGSEAFNMDLSTRRAAAVRSYLSGKGVDIQRLSATGIGFGRPVASNETQAGRAQNRRVEIIREEAR</sequence>
<reference evidence="7 8" key="1">
    <citation type="submission" date="2019-03" db="EMBL/GenBank/DDBJ databases">
        <title>Genomic Encyclopedia of Type Strains, Phase IV (KMG-IV): sequencing the most valuable type-strain genomes for metagenomic binning, comparative biology and taxonomic classification.</title>
        <authorList>
            <person name="Goeker M."/>
        </authorList>
    </citation>
    <scope>NUCLEOTIDE SEQUENCE [LARGE SCALE GENOMIC DNA]</scope>
    <source>
        <strain evidence="7 8">DSM 25903</strain>
    </source>
</reference>
<gene>
    <name evidence="7" type="ORF">EV668_0406</name>
</gene>
<evidence type="ECO:0000256" key="2">
    <source>
        <dbReference type="ARBA" id="ARBA00023136"/>
    </source>
</evidence>
<dbReference type="InterPro" id="IPR008979">
    <property type="entry name" value="Galactose-bd-like_sf"/>
</dbReference>
<evidence type="ECO:0000313" key="8">
    <source>
        <dbReference type="Proteomes" id="UP000295122"/>
    </source>
</evidence>
<dbReference type="InterPro" id="IPR036737">
    <property type="entry name" value="OmpA-like_sf"/>
</dbReference>
<dbReference type="GO" id="GO:0009279">
    <property type="term" value="C:cell outer membrane"/>
    <property type="evidence" value="ECO:0007669"/>
    <property type="project" value="UniProtKB-SubCell"/>
</dbReference>
<keyword evidence="2 4" id="KW-0472">Membrane</keyword>
<dbReference type="PRINTS" id="PR01021">
    <property type="entry name" value="OMPADOMAIN"/>
</dbReference>
<feature type="signal peptide" evidence="5">
    <location>
        <begin position="1"/>
        <end position="22"/>
    </location>
</feature>
<dbReference type="Pfam" id="PF00691">
    <property type="entry name" value="OmpA"/>
    <property type="match status" value="1"/>
</dbReference>
<dbReference type="SUPFAM" id="SSF49785">
    <property type="entry name" value="Galactose-binding domain-like"/>
    <property type="match status" value="1"/>
</dbReference>
<name>A0A4R7C5H9_9HYPH</name>
<evidence type="ECO:0000259" key="6">
    <source>
        <dbReference type="PROSITE" id="PS51123"/>
    </source>
</evidence>
<keyword evidence="5" id="KW-0732">Signal</keyword>
<evidence type="ECO:0000313" key="7">
    <source>
        <dbReference type="EMBL" id="TDR93152.1"/>
    </source>
</evidence>
<dbReference type="Gene3D" id="2.60.120.260">
    <property type="entry name" value="Galactose-binding domain-like"/>
    <property type="match status" value="1"/>
</dbReference>
<evidence type="ECO:0000256" key="3">
    <source>
        <dbReference type="ARBA" id="ARBA00023237"/>
    </source>
</evidence>
<dbReference type="PROSITE" id="PS51123">
    <property type="entry name" value="OMPA_2"/>
    <property type="match status" value="1"/>
</dbReference>
<evidence type="ECO:0000256" key="4">
    <source>
        <dbReference type="PROSITE-ProRule" id="PRU00473"/>
    </source>
</evidence>
<dbReference type="Pfam" id="PF07738">
    <property type="entry name" value="Sad1_UNC"/>
    <property type="match status" value="1"/>
</dbReference>
<dbReference type="Gene3D" id="3.30.1330.60">
    <property type="entry name" value="OmpA-like domain"/>
    <property type="match status" value="1"/>
</dbReference>
<organism evidence="7 8">
    <name type="scientific">Enterovirga rhinocerotis</name>
    <dbReference type="NCBI Taxonomy" id="1339210"/>
    <lineage>
        <taxon>Bacteria</taxon>
        <taxon>Pseudomonadati</taxon>
        <taxon>Pseudomonadota</taxon>
        <taxon>Alphaproteobacteria</taxon>
        <taxon>Hyphomicrobiales</taxon>
        <taxon>Methylobacteriaceae</taxon>
        <taxon>Enterovirga</taxon>
    </lineage>
</organism>
<dbReference type="InterPro" id="IPR006665">
    <property type="entry name" value="OmpA-like"/>
</dbReference>
<dbReference type="PANTHER" id="PTHR30329:SF21">
    <property type="entry name" value="LIPOPROTEIN YIAD-RELATED"/>
    <property type="match status" value="1"/>
</dbReference>
<evidence type="ECO:0000256" key="1">
    <source>
        <dbReference type="ARBA" id="ARBA00004442"/>
    </source>
</evidence>
<dbReference type="RefSeq" id="WP_166652309.1">
    <property type="nucleotide sequence ID" value="NZ_SNZR01000011.1"/>
</dbReference>
<dbReference type="SUPFAM" id="SSF103088">
    <property type="entry name" value="OmpA-like"/>
    <property type="match status" value="1"/>
</dbReference>
<comment type="subcellular location">
    <subcellularLocation>
        <location evidence="1">Cell outer membrane</location>
    </subcellularLocation>
</comment>
<dbReference type="PANTHER" id="PTHR30329">
    <property type="entry name" value="STATOR ELEMENT OF FLAGELLAR MOTOR COMPLEX"/>
    <property type="match status" value="1"/>
</dbReference>
<evidence type="ECO:0000256" key="5">
    <source>
        <dbReference type="SAM" id="SignalP"/>
    </source>
</evidence>
<proteinExistence type="predicted"/>
<comment type="caution">
    <text evidence="7">The sequence shown here is derived from an EMBL/GenBank/DDBJ whole genome shotgun (WGS) entry which is preliminary data.</text>
</comment>
<dbReference type="CDD" id="cd07185">
    <property type="entry name" value="OmpA_C-like"/>
    <property type="match status" value="1"/>
</dbReference>
<dbReference type="InterPro" id="IPR012919">
    <property type="entry name" value="SUN_dom"/>
</dbReference>
<feature type="chain" id="PRO_5021013858" evidence="5">
    <location>
        <begin position="23"/>
        <end position="429"/>
    </location>
</feature>